<dbReference type="AlphaFoldDB" id="A0A2P7B819"/>
<gene>
    <name evidence="1" type="ORF">CU102_25425</name>
</gene>
<dbReference type="OrthoDB" id="9786278at2"/>
<proteinExistence type="predicted"/>
<protein>
    <submittedName>
        <fullName evidence="1">Uncharacterized protein</fullName>
    </submittedName>
</protein>
<reference evidence="2" key="1">
    <citation type="submission" date="2017-11" db="EMBL/GenBank/DDBJ databases">
        <authorList>
            <person name="Kuznetsova I."/>
            <person name="Sazanova A."/>
            <person name="Chirak E."/>
            <person name="Safronova V."/>
            <person name="Willems A."/>
        </authorList>
    </citation>
    <scope>NUCLEOTIDE SEQUENCE [LARGE SCALE GENOMIC DNA]</scope>
    <source>
        <strain evidence="2">STM 196</strain>
    </source>
</reference>
<evidence type="ECO:0000313" key="2">
    <source>
        <dbReference type="Proteomes" id="UP000241444"/>
    </source>
</evidence>
<evidence type="ECO:0000313" key="1">
    <source>
        <dbReference type="EMBL" id="PSH62599.1"/>
    </source>
</evidence>
<accession>A0A2P7B819</accession>
<dbReference type="EMBL" id="PGGO01000029">
    <property type="protein sequence ID" value="PSH62599.1"/>
    <property type="molecule type" value="Genomic_DNA"/>
</dbReference>
<keyword evidence="2" id="KW-1185">Reference proteome</keyword>
<name>A0A2P7B819_9HYPH</name>
<comment type="caution">
    <text evidence="1">The sequence shown here is derived from an EMBL/GenBank/DDBJ whole genome shotgun (WGS) entry which is preliminary data.</text>
</comment>
<dbReference type="RefSeq" id="WP_106713861.1">
    <property type="nucleotide sequence ID" value="NZ_PGGO01000029.1"/>
</dbReference>
<organism evidence="1 2">
    <name type="scientific">Phyllobacterium brassicacearum</name>
    <dbReference type="NCBI Taxonomy" id="314235"/>
    <lineage>
        <taxon>Bacteria</taxon>
        <taxon>Pseudomonadati</taxon>
        <taxon>Pseudomonadota</taxon>
        <taxon>Alphaproteobacteria</taxon>
        <taxon>Hyphomicrobiales</taxon>
        <taxon>Phyllobacteriaceae</taxon>
        <taxon>Phyllobacterium</taxon>
    </lineage>
</organism>
<dbReference type="Proteomes" id="UP000241444">
    <property type="component" value="Unassembled WGS sequence"/>
</dbReference>
<sequence length="250" mass="27546">MGIYIHGSLVAKTSREGYVFGDWQVILRDMHVHRYHKMADEFTSDEDVLYPQIKGIFVRGTYLEIFGFLQWVMRHPNCVYEFARNVDQRLRLGHAAYRVVNGDTIVPVSSSDEKQTLERAFSDLASTEFNGARQHLKLAAEGATAGNWAGSVRESIHAVEATAKSLVPDAKELGPALAKLEGHGAIHKAMKQGFSSLYGFTSDEKGIRHALLDGDAAKVDQTDALFMLGACAAFVSYLINKGRAAGLIKE</sequence>